<feature type="region of interest" description="Disordered" evidence="1">
    <location>
        <begin position="1"/>
        <end position="75"/>
    </location>
</feature>
<reference evidence="2 3" key="1">
    <citation type="submission" date="2019-11" db="EMBL/GenBank/DDBJ databases">
        <title>Whole genome sequence of Oryza granulata.</title>
        <authorList>
            <person name="Li W."/>
        </authorList>
    </citation>
    <scope>NUCLEOTIDE SEQUENCE [LARGE SCALE GENOMIC DNA]</scope>
    <source>
        <strain evidence="3">cv. Menghai</strain>
        <tissue evidence="2">Leaf</tissue>
    </source>
</reference>
<proteinExistence type="predicted"/>
<accession>A0A6G1C1X4</accession>
<protein>
    <submittedName>
        <fullName evidence="2">Uncharacterized protein</fullName>
    </submittedName>
</protein>
<evidence type="ECO:0000313" key="2">
    <source>
        <dbReference type="EMBL" id="KAF0894239.1"/>
    </source>
</evidence>
<evidence type="ECO:0000256" key="1">
    <source>
        <dbReference type="SAM" id="MobiDB-lite"/>
    </source>
</evidence>
<feature type="compositionally biased region" description="Basic residues" evidence="1">
    <location>
        <begin position="15"/>
        <end position="27"/>
    </location>
</feature>
<dbReference type="Proteomes" id="UP000479710">
    <property type="component" value="Unassembled WGS sequence"/>
</dbReference>
<sequence>MKLMLWQTPCATRHGGPKHGLPAKRIGHNTWWPAHASSRRSAPQRMVSAKALQDLSAPRRPCGSDHDPRSGGTNC</sequence>
<dbReference type="EMBL" id="SPHZ02000011">
    <property type="protein sequence ID" value="KAF0894239.1"/>
    <property type="molecule type" value="Genomic_DNA"/>
</dbReference>
<comment type="caution">
    <text evidence="2">The sequence shown here is derived from an EMBL/GenBank/DDBJ whole genome shotgun (WGS) entry which is preliminary data.</text>
</comment>
<name>A0A6G1C1X4_9ORYZ</name>
<organism evidence="2 3">
    <name type="scientific">Oryza meyeriana var. granulata</name>
    <dbReference type="NCBI Taxonomy" id="110450"/>
    <lineage>
        <taxon>Eukaryota</taxon>
        <taxon>Viridiplantae</taxon>
        <taxon>Streptophyta</taxon>
        <taxon>Embryophyta</taxon>
        <taxon>Tracheophyta</taxon>
        <taxon>Spermatophyta</taxon>
        <taxon>Magnoliopsida</taxon>
        <taxon>Liliopsida</taxon>
        <taxon>Poales</taxon>
        <taxon>Poaceae</taxon>
        <taxon>BOP clade</taxon>
        <taxon>Oryzoideae</taxon>
        <taxon>Oryzeae</taxon>
        <taxon>Oryzinae</taxon>
        <taxon>Oryza</taxon>
        <taxon>Oryza meyeriana</taxon>
    </lineage>
</organism>
<keyword evidence="3" id="KW-1185">Reference proteome</keyword>
<evidence type="ECO:0000313" key="3">
    <source>
        <dbReference type="Proteomes" id="UP000479710"/>
    </source>
</evidence>
<dbReference type="AlphaFoldDB" id="A0A6G1C1X4"/>
<gene>
    <name evidence="2" type="ORF">E2562_037734</name>
</gene>